<dbReference type="AlphaFoldDB" id="A0A4S8JPV7"/>
<keyword evidence="3" id="KW-1185">Reference proteome</keyword>
<protein>
    <submittedName>
        <fullName evidence="2">Uncharacterized protein</fullName>
    </submittedName>
</protein>
<gene>
    <name evidence="2" type="ORF">C4D60_Mb01t24710</name>
</gene>
<sequence>MAEISEEAQEQQYTSFSSSSSSPIAAQEVDPDEESLASVLANKSPMPFLEDAKAEKWVKDAAQKTESDAPPNDLKSSDKAATKAEQSKLSGDLCRPVKTEDCFWSIGWKIHFYTFDQAKSDGMVEVCGKG</sequence>
<reference evidence="2 3" key="1">
    <citation type="journal article" date="2019" name="Nat. Plants">
        <title>Genome sequencing of Musa balbisiana reveals subgenome evolution and function divergence in polyploid bananas.</title>
        <authorList>
            <person name="Yao X."/>
        </authorList>
    </citation>
    <scope>NUCLEOTIDE SEQUENCE [LARGE SCALE GENOMIC DNA]</scope>
    <source>
        <strain evidence="3">cv. DH-PKW</strain>
        <tissue evidence="2">Leaves</tissue>
    </source>
</reference>
<name>A0A4S8JPV7_MUSBA</name>
<evidence type="ECO:0000313" key="2">
    <source>
        <dbReference type="EMBL" id="THU64271.1"/>
    </source>
</evidence>
<dbReference type="EMBL" id="PYDT01000004">
    <property type="protein sequence ID" value="THU64271.1"/>
    <property type="molecule type" value="Genomic_DNA"/>
</dbReference>
<organism evidence="2 3">
    <name type="scientific">Musa balbisiana</name>
    <name type="common">Banana</name>
    <dbReference type="NCBI Taxonomy" id="52838"/>
    <lineage>
        <taxon>Eukaryota</taxon>
        <taxon>Viridiplantae</taxon>
        <taxon>Streptophyta</taxon>
        <taxon>Embryophyta</taxon>
        <taxon>Tracheophyta</taxon>
        <taxon>Spermatophyta</taxon>
        <taxon>Magnoliopsida</taxon>
        <taxon>Liliopsida</taxon>
        <taxon>Zingiberales</taxon>
        <taxon>Musaceae</taxon>
        <taxon>Musa</taxon>
    </lineage>
</organism>
<evidence type="ECO:0000313" key="3">
    <source>
        <dbReference type="Proteomes" id="UP000317650"/>
    </source>
</evidence>
<feature type="compositionally biased region" description="Basic and acidic residues" evidence="1">
    <location>
        <begin position="75"/>
        <end position="86"/>
    </location>
</feature>
<accession>A0A4S8JPV7</accession>
<dbReference type="Proteomes" id="UP000317650">
    <property type="component" value="Chromosome 1"/>
</dbReference>
<proteinExistence type="predicted"/>
<feature type="region of interest" description="Disordered" evidence="1">
    <location>
        <begin position="57"/>
        <end position="91"/>
    </location>
</feature>
<feature type="region of interest" description="Disordered" evidence="1">
    <location>
        <begin position="1"/>
        <end position="42"/>
    </location>
</feature>
<evidence type="ECO:0000256" key="1">
    <source>
        <dbReference type="SAM" id="MobiDB-lite"/>
    </source>
</evidence>
<comment type="caution">
    <text evidence="2">The sequence shown here is derived from an EMBL/GenBank/DDBJ whole genome shotgun (WGS) entry which is preliminary data.</text>
</comment>
<feature type="compositionally biased region" description="Basic and acidic residues" evidence="1">
    <location>
        <begin position="57"/>
        <end position="67"/>
    </location>
</feature>